<dbReference type="Pfam" id="PF00293">
    <property type="entry name" value="NUDIX"/>
    <property type="match status" value="1"/>
</dbReference>
<evidence type="ECO:0000313" key="6">
    <source>
        <dbReference type="EMBL" id="TSH91888.1"/>
    </source>
</evidence>
<dbReference type="InterPro" id="IPR020476">
    <property type="entry name" value="Nudix_hydrolase"/>
</dbReference>
<keyword evidence="2 3" id="KW-0378">Hydrolase</keyword>
<dbReference type="OrthoDB" id="1188001at2"/>
<name>A0A556AG75_9BURK</name>
<evidence type="ECO:0000313" key="7">
    <source>
        <dbReference type="Proteomes" id="UP000318405"/>
    </source>
</evidence>
<dbReference type="InterPro" id="IPR015797">
    <property type="entry name" value="NUDIX_hydrolase-like_dom_sf"/>
</dbReference>
<comment type="similarity">
    <text evidence="3">Belongs to the Nudix hydrolase family.</text>
</comment>
<proteinExistence type="inferred from homology"/>
<dbReference type="PRINTS" id="PR00502">
    <property type="entry name" value="NUDIXFAMILY"/>
</dbReference>
<evidence type="ECO:0000256" key="3">
    <source>
        <dbReference type="RuleBase" id="RU003476"/>
    </source>
</evidence>
<comment type="caution">
    <text evidence="6">The sequence shown here is derived from an EMBL/GenBank/DDBJ whole genome shotgun (WGS) entry which is preliminary data.</text>
</comment>
<reference evidence="6 7" key="1">
    <citation type="submission" date="2019-07" db="EMBL/GenBank/DDBJ databases">
        <title>Qingshengfaniella alkalisoli gen. nov., sp. nov., isolated from saline soil.</title>
        <authorList>
            <person name="Xu L."/>
            <person name="Huang X.-X."/>
            <person name="Sun J.-Q."/>
        </authorList>
    </citation>
    <scope>NUCLEOTIDE SEQUENCE [LARGE SCALE GENOMIC DNA]</scope>
    <source>
        <strain evidence="6 7">DSM 27279</strain>
    </source>
</reference>
<dbReference type="Proteomes" id="UP000318405">
    <property type="component" value="Unassembled WGS sequence"/>
</dbReference>
<dbReference type="GO" id="GO:0016787">
    <property type="term" value="F:hydrolase activity"/>
    <property type="evidence" value="ECO:0007669"/>
    <property type="project" value="UniProtKB-KW"/>
</dbReference>
<dbReference type="EMBL" id="VLTJ01000032">
    <property type="protein sequence ID" value="TSH91888.1"/>
    <property type="molecule type" value="Genomic_DNA"/>
</dbReference>
<feature type="region of interest" description="Disordered" evidence="4">
    <location>
        <begin position="107"/>
        <end position="140"/>
    </location>
</feature>
<dbReference type="PROSITE" id="PS51462">
    <property type="entry name" value="NUDIX"/>
    <property type="match status" value="1"/>
</dbReference>
<dbReference type="PANTHER" id="PTHR43046:SF14">
    <property type="entry name" value="MUTT_NUDIX FAMILY PROTEIN"/>
    <property type="match status" value="1"/>
</dbReference>
<feature type="domain" description="Nudix hydrolase" evidence="5">
    <location>
        <begin position="1"/>
        <end position="140"/>
    </location>
</feature>
<evidence type="ECO:0000256" key="1">
    <source>
        <dbReference type="ARBA" id="ARBA00001946"/>
    </source>
</evidence>
<keyword evidence="7" id="KW-1185">Reference proteome</keyword>
<dbReference type="AlphaFoldDB" id="A0A556AG75"/>
<dbReference type="InterPro" id="IPR000086">
    <property type="entry name" value="NUDIX_hydrolase_dom"/>
</dbReference>
<dbReference type="InterPro" id="IPR020084">
    <property type="entry name" value="NUDIX_hydrolase_CS"/>
</dbReference>
<dbReference type="PROSITE" id="PS00893">
    <property type="entry name" value="NUDIX_BOX"/>
    <property type="match status" value="1"/>
</dbReference>
<protein>
    <submittedName>
        <fullName evidence="6">NUDIX domain-containing protein</fullName>
    </submittedName>
</protein>
<evidence type="ECO:0000256" key="4">
    <source>
        <dbReference type="SAM" id="MobiDB-lite"/>
    </source>
</evidence>
<sequence>MRTRSSSRLLVVDASSRVLLFRFVHRRGPLAGRDFWATPGGAVDDGEDFETAARRELREETGFTRADIGAPITQRSFDMQWRSSRTPISANCARPLAIGFCSCLARTSPSRTPRKKSCCSGEEARTWNPSCAGKSPKKSG</sequence>
<evidence type="ECO:0000256" key="2">
    <source>
        <dbReference type="ARBA" id="ARBA00022801"/>
    </source>
</evidence>
<dbReference type="Gene3D" id="3.90.79.10">
    <property type="entry name" value="Nucleoside Triphosphate Pyrophosphohydrolase"/>
    <property type="match status" value="1"/>
</dbReference>
<accession>A0A556AG75</accession>
<dbReference type="RefSeq" id="WP_143949614.1">
    <property type="nucleotide sequence ID" value="NZ_BAABMB010000001.1"/>
</dbReference>
<gene>
    <name evidence="6" type="ORF">FOZ76_17665</name>
</gene>
<dbReference type="PANTHER" id="PTHR43046">
    <property type="entry name" value="GDP-MANNOSE MANNOSYL HYDROLASE"/>
    <property type="match status" value="1"/>
</dbReference>
<evidence type="ECO:0000259" key="5">
    <source>
        <dbReference type="PROSITE" id="PS51462"/>
    </source>
</evidence>
<comment type="cofactor">
    <cofactor evidence="1">
        <name>Mg(2+)</name>
        <dbReference type="ChEBI" id="CHEBI:18420"/>
    </cofactor>
</comment>
<dbReference type="SUPFAM" id="SSF55811">
    <property type="entry name" value="Nudix"/>
    <property type="match status" value="1"/>
</dbReference>
<organism evidence="6 7">
    <name type="scientific">Verticiella sediminum</name>
    <dbReference type="NCBI Taxonomy" id="1247510"/>
    <lineage>
        <taxon>Bacteria</taxon>
        <taxon>Pseudomonadati</taxon>
        <taxon>Pseudomonadota</taxon>
        <taxon>Betaproteobacteria</taxon>
        <taxon>Burkholderiales</taxon>
        <taxon>Alcaligenaceae</taxon>
        <taxon>Verticiella</taxon>
    </lineage>
</organism>